<dbReference type="EMBL" id="UOFE01000016">
    <property type="protein sequence ID" value="VAW51400.1"/>
    <property type="molecule type" value="Genomic_DNA"/>
</dbReference>
<sequence length="184" mass="21267">MNEKLTYEEHLAVLQGKNLEQYRIESSTRSRIYDEAQKYIELPVNKWPEINMNWDVSIEGQRYCFDGMSKQEFLKYYPDNLCLGTVMLHDFDKKLCHFSRRDGSELWELGSQTKLAFLIVYLSENLPISPPVAKPTDNNEVIFTGGHHRYAVAKSIGEGNIPICVCPEHKSGIDEIINVTWKHA</sequence>
<organism evidence="1">
    <name type="scientific">hydrothermal vent metagenome</name>
    <dbReference type="NCBI Taxonomy" id="652676"/>
    <lineage>
        <taxon>unclassified sequences</taxon>
        <taxon>metagenomes</taxon>
        <taxon>ecological metagenomes</taxon>
    </lineage>
</organism>
<accession>A0A3B0WG21</accession>
<protein>
    <recommendedName>
        <fullName evidence="2">ParB/Sulfiredoxin domain-containing protein</fullName>
    </recommendedName>
</protein>
<evidence type="ECO:0000313" key="1">
    <source>
        <dbReference type="EMBL" id="VAW51400.1"/>
    </source>
</evidence>
<evidence type="ECO:0008006" key="2">
    <source>
        <dbReference type="Google" id="ProtNLM"/>
    </source>
</evidence>
<reference evidence="1" key="1">
    <citation type="submission" date="2018-06" db="EMBL/GenBank/DDBJ databases">
        <authorList>
            <person name="Zhirakovskaya E."/>
        </authorList>
    </citation>
    <scope>NUCLEOTIDE SEQUENCE</scope>
</reference>
<proteinExistence type="predicted"/>
<name>A0A3B0WG21_9ZZZZ</name>
<gene>
    <name evidence="1" type="ORF">MNBD_GAMMA05-99</name>
</gene>
<dbReference type="AlphaFoldDB" id="A0A3B0WG21"/>